<proteinExistence type="predicted"/>
<gene>
    <name evidence="1" type="ORF">RHMOL_Rhmol06G0207100</name>
</gene>
<protein>
    <submittedName>
        <fullName evidence="1">Uncharacterized protein</fullName>
    </submittedName>
</protein>
<name>A0ACC0NEP1_RHOML</name>
<keyword evidence="2" id="KW-1185">Reference proteome</keyword>
<reference evidence="1" key="1">
    <citation type="submission" date="2022-02" db="EMBL/GenBank/DDBJ databases">
        <title>Plant Genome Project.</title>
        <authorList>
            <person name="Zhang R.-G."/>
        </authorList>
    </citation>
    <scope>NUCLEOTIDE SEQUENCE</scope>
    <source>
        <strain evidence="1">AT1</strain>
    </source>
</reference>
<organism evidence="1 2">
    <name type="scientific">Rhododendron molle</name>
    <name type="common">Chinese azalea</name>
    <name type="synonym">Azalea mollis</name>
    <dbReference type="NCBI Taxonomy" id="49168"/>
    <lineage>
        <taxon>Eukaryota</taxon>
        <taxon>Viridiplantae</taxon>
        <taxon>Streptophyta</taxon>
        <taxon>Embryophyta</taxon>
        <taxon>Tracheophyta</taxon>
        <taxon>Spermatophyta</taxon>
        <taxon>Magnoliopsida</taxon>
        <taxon>eudicotyledons</taxon>
        <taxon>Gunneridae</taxon>
        <taxon>Pentapetalae</taxon>
        <taxon>asterids</taxon>
        <taxon>Ericales</taxon>
        <taxon>Ericaceae</taxon>
        <taxon>Ericoideae</taxon>
        <taxon>Rhodoreae</taxon>
        <taxon>Rhododendron</taxon>
    </lineage>
</organism>
<evidence type="ECO:0000313" key="2">
    <source>
        <dbReference type="Proteomes" id="UP001062846"/>
    </source>
</evidence>
<sequence length="201" mass="23353">MEAAKLKWPRILKKTHKNLKEKCDPLTSLPEPLLHHILSYLTMKDVIRTSVLAKRWRCMWLYTPCVKFSPMQISRSKEAAFINQSLLLHNGPAIQKFSLAFLQPDAETHHVDSLIYFAKTHNVTELNLDFGDIRRVHRYRLPQFLFSSTSLTVLSLVRCEIHFPVKFELSSLKALSLEQVYFSGGEINDLIKSTQFLNPYH</sequence>
<dbReference type="EMBL" id="CM046393">
    <property type="protein sequence ID" value="KAI8551705.1"/>
    <property type="molecule type" value="Genomic_DNA"/>
</dbReference>
<evidence type="ECO:0000313" key="1">
    <source>
        <dbReference type="EMBL" id="KAI8551705.1"/>
    </source>
</evidence>
<accession>A0ACC0NEP1</accession>
<comment type="caution">
    <text evidence="1">The sequence shown here is derived from an EMBL/GenBank/DDBJ whole genome shotgun (WGS) entry which is preliminary data.</text>
</comment>
<dbReference type="Proteomes" id="UP001062846">
    <property type="component" value="Chromosome 6"/>
</dbReference>